<evidence type="ECO:0000313" key="4">
    <source>
        <dbReference type="EMBL" id="KFO33385.1"/>
    </source>
</evidence>
<proteinExistence type="inferred from homology"/>
<sequence length="75" mass="8353">ELHFTRDIVESGLAGDSNLYYMALIERGTAKLQAAVVLNPGYSSIPPIFQLCLNWKGEKTNSNDDNIRVFPHGFV</sequence>
<dbReference type="eggNOG" id="KOG2216">
    <property type="taxonomic scope" value="Eukaryota"/>
</dbReference>
<evidence type="ECO:0000313" key="5">
    <source>
        <dbReference type="Proteomes" id="UP000028990"/>
    </source>
</evidence>
<dbReference type="AlphaFoldDB" id="A0A091DSX4"/>
<protein>
    <submittedName>
        <fullName evidence="4">THO complex subunit 5 like protein</fullName>
    </submittedName>
</protein>
<keyword evidence="3" id="KW-0539">Nucleus</keyword>
<reference evidence="4 5" key="1">
    <citation type="submission" date="2013-11" db="EMBL/GenBank/DDBJ databases">
        <title>The Damaraland mole rat (Fukomys damarensis) genome and evolution of African mole rats.</title>
        <authorList>
            <person name="Gladyshev V.N."/>
            <person name="Fang X."/>
        </authorList>
    </citation>
    <scope>NUCLEOTIDE SEQUENCE [LARGE SCALE GENOMIC DNA]</scope>
    <source>
        <tissue evidence="4">Liver</tissue>
    </source>
</reference>
<comment type="similarity">
    <text evidence="2">Belongs to the THOC5 family.</text>
</comment>
<name>A0A091DSX4_FUKDA</name>
<dbReference type="GO" id="GO:0000445">
    <property type="term" value="C:THO complex part of transcription export complex"/>
    <property type="evidence" value="ECO:0007669"/>
    <property type="project" value="TreeGrafter"/>
</dbReference>
<dbReference type="InterPro" id="IPR019163">
    <property type="entry name" value="THO_Thoc5"/>
</dbReference>
<accession>A0A091DSX4</accession>
<dbReference type="GO" id="GO:0006406">
    <property type="term" value="P:mRNA export from nucleus"/>
    <property type="evidence" value="ECO:0007669"/>
    <property type="project" value="TreeGrafter"/>
</dbReference>
<dbReference type="PANTHER" id="PTHR13375:SF3">
    <property type="entry name" value="THO COMPLEX SUBUNIT 5 HOMOLOG"/>
    <property type="match status" value="1"/>
</dbReference>
<comment type="subcellular location">
    <subcellularLocation>
        <location evidence="1">Nucleus</location>
    </subcellularLocation>
</comment>
<evidence type="ECO:0000256" key="3">
    <source>
        <dbReference type="ARBA" id="ARBA00023242"/>
    </source>
</evidence>
<gene>
    <name evidence="4" type="ORF">H920_05211</name>
</gene>
<dbReference type="EMBL" id="KN122096">
    <property type="protein sequence ID" value="KFO33385.1"/>
    <property type="molecule type" value="Genomic_DNA"/>
</dbReference>
<dbReference type="Proteomes" id="UP000028990">
    <property type="component" value="Unassembled WGS sequence"/>
</dbReference>
<evidence type="ECO:0000256" key="1">
    <source>
        <dbReference type="ARBA" id="ARBA00004123"/>
    </source>
</evidence>
<keyword evidence="5" id="KW-1185">Reference proteome</keyword>
<evidence type="ECO:0000256" key="2">
    <source>
        <dbReference type="ARBA" id="ARBA00008044"/>
    </source>
</evidence>
<dbReference type="GO" id="GO:0003729">
    <property type="term" value="F:mRNA binding"/>
    <property type="evidence" value="ECO:0007669"/>
    <property type="project" value="TreeGrafter"/>
</dbReference>
<feature type="non-terminal residue" evidence="4">
    <location>
        <position position="1"/>
    </location>
</feature>
<organism evidence="4 5">
    <name type="scientific">Fukomys damarensis</name>
    <name type="common">Damaraland mole rat</name>
    <name type="synonym">Cryptomys damarensis</name>
    <dbReference type="NCBI Taxonomy" id="885580"/>
    <lineage>
        <taxon>Eukaryota</taxon>
        <taxon>Metazoa</taxon>
        <taxon>Chordata</taxon>
        <taxon>Craniata</taxon>
        <taxon>Vertebrata</taxon>
        <taxon>Euteleostomi</taxon>
        <taxon>Mammalia</taxon>
        <taxon>Eutheria</taxon>
        <taxon>Euarchontoglires</taxon>
        <taxon>Glires</taxon>
        <taxon>Rodentia</taxon>
        <taxon>Hystricomorpha</taxon>
        <taxon>Bathyergidae</taxon>
        <taxon>Fukomys</taxon>
    </lineage>
</organism>
<dbReference type="PANTHER" id="PTHR13375">
    <property type="entry name" value="FMS INTERACTING PROTEIN"/>
    <property type="match status" value="1"/>
</dbReference>